<dbReference type="Gene3D" id="2.40.40.10">
    <property type="entry name" value="RlpA-like domain"/>
    <property type="match status" value="1"/>
</dbReference>
<dbReference type="STRING" id="97359.A0A550CD85"/>
<comment type="caution">
    <text evidence="5">The sequence shown here is derived from an EMBL/GenBank/DDBJ whole genome shotgun (WGS) entry which is preliminary data.</text>
</comment>
<feature type="region of interest" description="Disordered" evidence="2">
    <location>
        <begin position="106"/>
        <end position="210"/>
    </location>
</feature>
<evidence type="ECO:0000256" key="1">
    <source>
        <dbReference type="ARBA" id="ARBA00022729"/>
    </source>
</evidence>
<dbReference type="CDD" id="cd22191">
    <property type="entry name" value="DPBB_RlpA_EXP_N-like"/>
    <property type="match status" value="1"/>
</dbReference>
<accession>A0A550CD85</accession>
<organism evidence="5 6">
    <name type="scientific">Schizophyllum amplum</name>
    <dbReference type="NCBI Taxonomy" id="97359"/>
    <lineage>
        <taxon>Eukaryota</taxon>
        <taxon>Fungi</taxon>
        <taxon>Dikarya</taxon>
        <taxon>Basidiomycota</taxon>
        <taxon>Agaricomycotina</taxon>
        <taxon>Agaricomycetes</taxon>
        <taxon>Agaricomycetidae</taxon>
        <taxon>Agaricales</taxon>
        <taxon>Schizophyllaceae</taxon>
        <taxon>Schizophyllum</taxon>
    </lineage>
</organism>
<sequence>MFASTFVAALATLSAVQALPMNSVWSHARRDKPDSYAEGYLENYDTYHTRYLAIGCQNQHNTQFFDDCCHPMLATETLAANRASYCDPANISSSVAASSTAVETHASTSSSAAPAATSGNVNLDGEDDDEYDDCDEDEGDDDEESSSEAAPASTSSSVEAEPTSTYVEPTSTYVEPTSTYVEPTTSYEAPATTSSSEAPATTSTSSGGSGDLTGTATYFYQNGVAGSCGTVHADSDYVAAMTPDEYSRSGDICGKSVHITNTKTGQSVDVTVADTCPTCTTGQDIDLSVAAFQAIGVLDDGVESISWSYN</sequence>
<evidence type="ECO:0000256" key="3">
    <source>
        <dbReference type="SAM" id="SignalP"/>
    </source>
</evidence>
<dbReference type="Pfam" id="PF03330">
    <property type="entry name" value="DPBB_1"/>
    <property type="match status" value="1"/>
</dbReference>
<reference evidence="5 6" key="1">
    <citation type="journal article" date="2019" name="New Phytol.">
        <title>Comparative genomics reveals unique wood-decay strategies and fruiting body development in the Schizophyllaceae.</title>
        <authorList>
            <person name="Almasi E."/>
            <person name="Sahu N."/>
            <person name="Krizsan K."/>
            <person name="Balint B."/>
            <person name="Kovacs G.M."/>
            <person name="Kiss B."/>
            <person name="Cseklye J."/>
            <person name="Drula E."/>
            <person name="Henrissat B."/>
            <person name="Nagy I."/>
            <person name="Chovatia M."/>
            <person name="Adam C."/>
            <person name="LaButti K."/>
            <person name="Lipzen A."/>
            <person name="Riley R."/>
            <person name="Grigoriev I.V."/>
            <person name="Nagy L.G."/>
        </authorList>
    </citation>
    <scope>NUCLEOTIDE SEQUENCE [LARGE SCALE GENOMIC DNA]</scope>
    <source>
        <strain evidence="5 6">NL-1724</strain>
    </source>
</reference>
<feature type="compositionally biased region" description="Low complexity" evidence="2">
    <location>
        <begin position="147"/>
        <end position="164"/>
    </location>
</feature>
<keyword evidence="1 3" id="KW-0732">Signal</keyword>
<dbReference type="OrthoDB" id="623670at2759"/>
<evidence type="ECO:0000313" key="6">
    <source>
        <dbReference type="Proteomes" id="UP000320762"/>
    </source>
</evidence>
<dbReference type="AlphaFoldDB" id="A0A550CD85"/>
<proteinExistence type="predicted"/>
<dbReference type="InterPro" id="IPR009009">
    <property type="entry name" value="RlpA-like_DPBB"/>
</dbReference>
<feature type="signal peptide" evidence="3">
    <location>
        <begin position="1"/>
        <end position="18"/>
    </location>
</feature>
<dbReference type="PANTHER" id="PTHR31836">
    <property type="match status" value="1"/>
</dbReference>
<dbReference type="PANTHER" id="PTHR31836:SF24">
    <property type="entry name" value="RLPA-LIKE PROTEIN DOUBLE-PSI BETA-BARREL DOMAIN-CONTAINING PROTEIN"/>
    <property type="match status" value="1"/>
</dbReference>
<feature type="compositionally biased region" description="Low complexity" evidence="2">
    <location>
        <begin position="106"/>
        <end position="118"/>
    </location>
</feature>
<dbReference type="InterPro" id="IPR051477">
    <property type="entry name" value="Expansin_CellWall"/>
</dbReference>
<evidence type="ECO:0000256" key="2">
    <source>
        <dbReference type="SAM" id="MobiDB-lite"/>
    </source>
</evidence>
<dbReference type="SUPFAM" id="SSF50685">
    <property type="entry name" value="Barwin-like endoglucanases"/>
    <property type="match status" value="1"/>
</dbReference>
<feature type="compositionally biased region" description="Acidic residues" evidence="2">
    <location>
        <begin position="124"/>
        <end position="146"/>
    </location>
</feature>
<gene>
    <name evidence="5" type="ORF">BD626DRAFT_569878</name>
</gene>
<dbReference type="Proteomes" id="UP000320762">
    <property type="component" value="Unassembled WGS sequence"/>
</dbReference>
<evidence type="ECO:0000259" key="4">
    <source>
        <dbReference type="Pfam" id="PF03330"/>
    </source>
</evidence>
<feature type="domain" description="RlpA-like protein double-psi beta-barrel" evidence="4">
    <location>
        <begin position="213"/>
        <end position="305"/>
    </location>
</feature>
<feature type="compositionally biased region" description="Low complexity" evidence="2">
    <location>
        <begin position="182"/>
        <end position="210"/>
    </location>
</feature>
<name>A0A550CD85_9AGAR</name>
<evidence type="ECO:0000313" key="5">
    <source>
        <dbReference type="EMBL" id="TRM62744.1"/>
    </source>
</evidence>
<feature type="compositionally biased region" description="Polar residues" evidence="2">
    <location>
        <begin position="165"/>
        <end position="181"/>
    </location>
</feature>
<dbReference type="InterPro" id="IPR036908">
    <property type="entry name" value="RlpA-like_sf"/>
</dbReference>
<feature type="chain" id="PRO_5021888893" evidence="3">
    <location>
        <begin position="19"/>
        <end position="310"/>
    </location>
</feature>
<protein>
    <submittedName>
        <fullName evidence="5">RlpA-like double-psi beta-barrel-protein domain-containing protein-containing protein</fullName>
    </submittedName>
</protein>
<dbReference type="EMBL" id="VDMD01000012">
    <property type="protein sequence ID" value="TRM62744.1"/>
    <property type="molecule type" value="Genomic_DNA"/>
</dbReference>
<keyword evidence="6" id="KW-1185">Reference proteome</keyword>